<dbReference type="EMBL" id="LGGS01000082">
    <property type="protein sequence ID" value="KUK82568.1"/>
    <property type="molecule type" value="Genomic_DNA"/>
</dbReference>
<sequence length="247" mass="26427">MATAGSCLGKPAGPKPQYLPGLLSLITVIYFVLYLVRPFLTVQYEVTFLGNNKSTVSSRYIFFVGIGSFFLAVVFAFFSETFASRLNNIFLSCVFLIVIIIINTVADIIGTAVTAASHTPFNAKAAKRIPGAAQGLQLIHNADRVANLANDVIGDITTTVGGALGISIVVQIMLLEPGISKFWLNVFVTALIAAVIVSSKAVGKKIALSRPDDIIFITGRALAKIEGITGFSPFQKRRGSSRNRRVG</sequence>
<keyword evidence="1" id="KW-0472">Membrane</keyword>
<protein>
    <submittedName>
        <fullName evidence="2">Putative membrane protein</fullName>
    </submittedName>
</protein>
<evidence type="ECO:0000313" key="2">
    <source>
        <dbReference type="EMBL" id="KUK82568.1"/>
    </source>
</evidence>
<gene>
    <name evidence="2" type="ORF">XD97_0403</name>
</gene>
<organism evidence="2 3">
    <name type="scientific">Pelotomaculum thermopropionicum</name>
    <dbReference type="NCBI Taxonomy" id="110500"/>
    <lineage>
        <taxon>Bacteria</taxon>
        <taxon>Bacillati</taxon>
        <taxon>Bacillota</taxon>
        <taxon>Clostridia</taxon>
        <taxon>Eubacteriales</taxon>
        <taxon>Desulfotomaculaceae</taxon>
        <taxon>Pelotomaculum</taxon>
    </lineage>
</organism>
<name>A0A101HT77_9FIRM</name>
<proteinExistence type="predicted"/>
<evidence type="ECO:0000256" key="1">
    <source>
        <dbReference type="SAM" id="Phobius"/>
    </source>
</evidence>
<feature type="transmembrane region" description="Helical" evidence="1">
    <location>
        <begin position="60"/>
        <end position="78"/>
    </location>
</feature>
<feature type="transmembrane region" description="Helical" evidence="1">
    <location>
        <begin position="182"/>
        <end position="202"/>
    </location>
</feature>
<accession>A0A101HT77</accession>
<feature type="transmembrane region" description="Helical" evidence="1">
    <location>
        <begin position="18"/>
        <end position="40"/>
    </location>
</feature>
<keyword evidence="1" id="KW-1133">Transmembrane helix</keyword>
<evidence type="ECO:0000313" key="3">
    <source>
        <dbReference type="Proteomes" id="UP000054705"/>
    </source>
</evidence>
<comment type="caution">
    <text evidence="2">The sequence shown here is derived from an EMBL/GenBank/DDBJ whole genome shotgun (WGS) entry which is preliminary data.</text>
</comment>
<dbReference type="AlphaFoldDB" id="A0A101HT77"/>
<feature type="transmembrane region" description="Helical" evidence="1">
    <location>
        <begin position="90"/>
        <end position="113"/>
    </location>
</feature>
<reference evidence="3" key="1">
    <citation type="journal article" date="2015" name="MBio">
        <title>Genome-Resolved Metagenomic Analysis Reveals Roles for Candidate Phyla and Other Microbial Community Members in Biogeochemical Transformations in Oil Reservoirs.</title>
        <authorList>
            <person name="Hu P."/>
            <person name="Tom L."/>
            <person name="Singh A."/>
            <person name="Thomas B.C."/>
            <person name="Baker B.J."/>
            <person name="Piceno Y.M."/>
            <person name="Andersen G.L."/>
            <person name="Banfield J.F."/>
        </authorList>
    </citation>
    <scope>NUCLEOTIDE SEQUENCE [LARGE SCALE GENOMIC DNA]</scope>
</reference>
<feature type="transmembrane region" description="Helical" evidence="1">
    <location>
        <begin position="156"/>
        <end position="175"/>
    </location>
</feature>
<dbReference type="Proteomes" id="UP000054705">
    <property type="component" value="Unassembled WGS sequence"/>
</dbReference>
<keyword evidence="1" id="KW-0812">Transmembrane</keyword>